<dbReference type="STRING" id="313596.RB2501_02495"/>
<dbReference type="PROSITE" id="PS51186">
    <property type="entry name" value="GNAT"/>
    <property type="match status" value="1"/>
</dbReference>
<dbReference type="SUPFAM" id="SSF55729">
    <property type="entry name" value="Acyl-CoA N-acyltransferases (Nat)"/>
    <property type="match status" value="1"/>
</dbReference>
<dbReference type="HOGENOM" id="CLU_013985_36_3_10"/>
<evidence type="ECO:0000256" key="2">
    <source>
        <dbReference type="ARBA" id="ARBA00023315"/>
    </source>
</evidence>
<dbReference type="EMBL" id="CP001712">
    <property type="protein sequence ID" value="EAR14257.1"/>
    <property type="molecule type" value="Genomic_DNA"/>
</dbReference>
<evidence type="ECO:0000313" key="4">
    <source>
        <dbReference type="EMBL" id="EAR14257.1"/>
    </source>
</evidence>
<reference evidence="4 5" key="1">
    <citation type="journal article" date="2009" name="J. Bacteriol.">
        <title>Complete genome sequence of Robiginitalea biformata HTCC2501.</title>
        <authorList>
            <person name="Oh H.M."/>
            <person name="Giovannoni S.J."/>
            <person name="Lee K."/>
            <person name="Ferriera S."/>
            <person name="Johnson J."/>
            <person name="Cho J.C."/>
        </authorList>
    </citation>
    <scope>NUCLEOTIDE SEQUENCE [LARGE SCALE GENOMIC DNA]</scope>
    <source>
        <strain evidence="5">ATCC BAA-864 / HTCC2501 / KCTC 12146</strain>
    </source>
</reference>
<dbReference type="Pfam" id="PF00583">
    <property type="entry name" value="Acetyltransf_1"/>
    <property type="match status" value="1"/>
</dbReference>
<evidence type="ECO:0000259" key="3">
    <source>
        <dbReference type="PROSITE" id="PS51186"/>
    </source>
</evidence>
<dbReference type="InterPro" id="IPR016181">
    <property type="entry name" value="Acyl_CoA_acyltransferase"/>
</dbReference>
<sequence length="194" mass="22007">MGEARPPGFQDTSIPCNPLAGAPIFFTPSVPFALNINIRNMELLIRPATEADLEELRELEQGLIRDERPFDPTIRPDPVHYYDLPALIHDPESLLLVGVSDGRIVSTGYASKRTPRPYLDHDVYAYFGFMYTRPEYRGRGLNGRIIQELRQWARERGLEEVRLTVYTGNAPAIRAYEKAGFAPHIVEMRLPGRG</sequence>
<dbReference type="CDD" id="cd04301">
    <property type="entry name" value="NAT_SF"/>
    <property type="match status" value="1"/>
</dbReference>
<gene>
    <name evidence="4" type="ordered locus">RB2501_02495</name>
</gene>
<proteinExistence type="predicted"/>
<protein>
    <submittedName>
        <fullName evidence="4">Predicted acetyltransferase</fullName>
    </submittedName>
</protein>
<dbReference type="KEGG" id="rbi:RB2501_02495"/>
<keyword evidence="5" id="KW-1185">Reference proteome</keyword>
<dbReference type="GO" id="GO:0016747">
    <property type="term" value="F:acyltransferase activity, transferring groups other than amino-acyl groups"/>
    <property type="evidence" value="ECO:0007669"/>
    <property type="project" value="InterPro"/>
</dbReference>
<organism evidence="4 5">
    <name type="scientific">Robiginitalea biformata (strain ATCC BAA-864 / DSM 15991 / KCTC 12146 / HTCC2501)</name>
    <dbReference type="NCBI Taxonomy" id="313596"/>
    <lineage>
        <taxon>Bacteria</taxon>
        <taxon>Pseudomonadati</taxon>
        <taxon>Bacteroidota</taxon>
        <taxon>Flavobacteriia</taxon>
        <taxon>Flavobacteriales</taxon>
        <taxon>Flavobacteriaceae</taxon>
        <taxon>Robiginitalea</taxon>
    </lineage>
</organism>
<accession>A4CPD6</accession>
<evidence type="ECO:0000256" key="1">
    <source>
        <dbReference type="ARBA" id="ARBA00022679"/>
    </source>
</evidence>
<dbReference type="Proteomes" id="UP000009049">
    <property type="component" value="Chromosome"/>
</dbReference>
<dbReference type="PANTHER" id="PTHR43877:SF2">
    <property type="entry name" value="AMINOALKYLPHOSPHONATE N-ACETYLTRANSFERASE-RELATED"/>
    <property type="match status" value="1"/>
</dbReference>
<dbReference type="AlphaFoldDB" id="A4CPD6"/>
<keyword evidence="1 4" id="KW-0808">Transferase</keyword>
<dbReference type="Gene3D" id="3.40.630.30">
    <property type="match status" value="1"/>
</dbReference>
<dbReference type="InterPro" id="IPR000182">
    <property type="entry name" value="GNAT_dom"/>
</dbReference>
<evidence type="ECO:0000313" key="5">
    <source>
        <dbReference type="Proteomes" id="UP000009049"/>
    </source>
</evidence>
<feature type="domain" description="N-acetyltransferase" evidence="3">
    <location>
        <begin position="43"/>
        <end position="194"/>
    </location>
</feature>
<dbReference type="InterPro" id="IPR050832">
    <property type="entry name" value="Bact_Acetyltransf"/>
</dbReference>
<name>A4CPD6_ROBBH</name>
<dbReference type="eggNOG" id="COG0456">
    <property type="taxonomic scope" value="Bacteria"/>
</dbReference>
<dbReference type="PANTHER" id="PTHR43877">
    <property type="entry name" value="AMINOALKYLPHOSPHONATE N-ACETYLTRANSFERASE-RELATED-RELATED"/>
    <property type="match status" value="1"/>
</dbReference>
<keyword evidence="2" id="KW-0012">Acyltransferase</keyword>